<dbReference type="PROSITE" id="PS50297">
    <property type="entry name" value="ANK_REP_REGION"/>
    <property type="match status" value="7"/>
</dbReference>
<dbReference type="InterPro" id="IPR002110">
    <property type="entry name" value="Ankyrin_rpt"/>
</dbReference>
<dbReference type="SUPFAM" id="SSF48403">
    <property type="entry name" value="Ankyrin repeat"/>
    <property type="match status" value="2"/>
</dbReference>
<dbReference type="Pfam" id="PF00023">
    <property type="entry name" value="Ank"/>
    <property type="match status" value="2"/>
</dbReference>
<feature type="transmembrane region" description="Helical" evidence="4">
    <location>
        <begin position="69"/>
        <end position="87"/>
    </location>
</feature>
<dbReference type="Proteomes" id="UP000236220">
    <property type="component" value="Unassembled WGS sequence"/>
</dbReference>
<dbReference type="Pfam" id="PF12796">
    <property type="entry name" value="Ank_2"/>
    <property type="match status" value="4"/>
</dbReference>
<evidence type="ECO:0000256" key="4">
    <source>
        <dbReference type="SAM" id="Phobius"/>
    </source>
</evidence>
<keyword evidence="4" id="KW-1133">Transmembrane helix</keyword>
<feature type="repeat" description="ANK" evidence="3">
    <location>
        <begin position="488"/>
        <end position="520"/>
    </location>
</feature>
<protein>
    <submittedName>
        <fullName evidence="5">Ankyrin repeats (3 copies)</fullName>
    </submittedName>
</protein>
<dbReference type="Gene3D" id="1.25.40.20">
    <property type="entry name" value="Ankyrin repeat-containing domain"/>
    <property type="match status" value="5"/>
</dbReference>
<keyword evidence="4" id="KW-0812">Transmembrane</keyword>
<keyword evidence="6" id="KW-1185">Reference proteome</keyword>
<evidence type="ECO:0000313" key="5">
    <source>
        <dbReference type="EMBL" id="PNS08564.1"/>
    </source>
</evidence>
<dbReference type="PROSITE" id="PS50088">
    <property type="entry name" value="ANK_REPEAT"/>
    <property type="match status" value="10"/>
</dbReference>
<evidence type="ECO:0000256" key="3">
    <source>
        <dbReference type="PROSITE-ProRule" id="PRU00023"/>
    </source>
</evidence>
<feature type="transmembrane region" description="Helical" evidence="4">
    <location>
        <begin position="152"/>
        <end position="170"/>
    </location>
</feature>
<organism evidence="5 6">
    <name type="scientific">Solilutibacter silvestris</name>
    <dbReference type="NCBI Taxonomy" id="1645665"/>
    <lineage>
        <taxon>Bacteria</taxon>
        <taxon>Pseudomonadati</taxon>
        <taxon>Pseudomonadota</taxon>
        <taxon>Gammaproteobacteria</taxon>
        <taxon>Lysobacterales</taxon>
        <taxon>Lysobacteraceae</taxon>
        <taxon>Solilutibacter</taxon>
    </lineage>
</organism>
<feature type="repeat" description="ANK" evidence="3">
    <location>
        <begin position="865"/>
        <end position="897"/>
    </location>
</feature>
<dbReference type="RefSeq" id="WP_103073731.1">
    <property type="nucleotide sequence ID" value="NZ_NPZB01000001.1"/>
</dbReference>
<accession>A0A2K1Q0L7</accession>
<dbReference type="AlphaFoldDB" id="A0A2K1Q0L7"/>
<reference evidence="5 6" key="1">
    <citation type="submission" date="2017-08" db="EMBL/GenBank/DDBJ databases">
        <title>Lysobacter sylvestris genome.</title>
        <authorList>
            <person name="Zhang D.-C."/>
            <person name="Albuquerque L."/>
            <person name="Franca L."/>
            <person name="Froufe H.J.C."/>
            <person name="Barroso C."/>
            <person name="Egas C."/>
            <person name="Da Costa M."/>
            <person name="Margesin R."/>
        </authorList>
    </citation>
    <scope>NUCLEOTIDE SEQUENCE [LARGE SCALE GENOMIC DNA]</scope>
    <source>
        <strain evidence="5 6">AM20-91</strain>
    </source>
</reference>
<evidence type="ECO:0000313" key="6">
    <source>
        <dbReference type="Proteomes" id="UP000236220"/>
    </source>
</evidence>
<gene>
    <name evidence="5" type="ORF">Lysil_0193</name>
</gene>
<feature type="repeat" description="ANK" evidence="3">
    <location>
        <begin position="320"/>
        <end position="355"/>
    </location>
</feature>
<dbReference type="SMART" id="SM00248">
    <property type="entry name" value="ANK"/>
    <property type="match status" value="17"/>
</dbReference>
<dbReference type="PANTHER" id="PTHR24198:SF165">
    <property type="entry name" value="ANKYRIN REPEAT-CONTAINING PROTEIN-RELATED"/>
    <property type="match status" value="1"/>
</dbReference>
<keyword evidence="4" id="KW-0472">Membrane</keyword>
<feature type="transmembrane region" description="Helical" evidence="4">
    <location>
        <begin position="177"/>
        <end position="194"/>
    </location>
</feature>
<feature type="repeat" description="ANK" evidence="3">
    <location>
        <begin position="931"/>
        <end position="963"/>
    </location>
</feature>
<dbReference type="PRINTS" id="PR01415">
    <property type="entry name" value="ANKYRIN"/>
</dbReference>
<feature type="repeat" description="ANK" evidence="3">
    <location>
        <begin position="455"/>
        <end position="487"/>
    </location>
</feature>
<dbReference type="EMBL" id="NPZB01000001">
    <property type="protein sequence ID" value="PNS08564.1"/>
    <property type="molecule type" value="Genomic_DNA"/>
</dbReference>
<evidence type="ECO:0000256" key="2">
    <source>
        <dbReference type="ARBA" id="ARBA00023043"/>
    </source>
</evidence>
<name>A0A2K1Q0L7_9GAMM</name>
<keyword evidence="2 3" id="KW-0040">ANK repeat</keyword>
<feature type="transmembrane region" description="Helical" evidence="4">
    <location>
        <begin position="99"/>
        <end position="117"/>
    </location>
</feature>
<evidence type="ECO:0000256" key="1">
    <source>
        <dbReference type="ARBA" id="ARBA00022737"/>
    </source>
</evidence>
<keyword evidence="1" id="KW-0677">Repeat</keyword>
<feature type="repeat" description="ANK" evidence="3">
    <location>
        <begin position="767"/>
        <end position="799"/>
    </location>
</feature>
<dbReference type="PANTHER" id="PTHR24198">
    <property type="entry name" value="ANKYRIN REPEAT AND PROTEIN KINASE DOMAIN-CONTAINING PROTEIN"/>
    <property type="match status" value="1"/>
</dbReference>
<dbReference type="GO" id="GO:0005737">
    <property type="term" value="C:cytoplasm"/>
    <property type="evidence" value="ECO:0007669"/>
    <property type="project" value="TreeGrafter"/>
</dbReference>
<feature type="repeat" description="ANK" evidence="3">
    <location>
        <begin position="356"/>
        <end position="388"/>
    </location>
</feature>
<comment type="caution">
    <text evidence="5">The sequence shown here is derived from an EMBL/GenBank/DDBJ whole genome shotgun (WGS) entry which is preliminary data.</text>
</comment>
<feature type="repeat" description="ANK" evidence="3">
    <location>
        <begin position="1049"/>
        <end position="1081"/>
    </location>
</feature>
<dbReference type="OrthoDB" id="8960888at2"/>
<feature type="repeat" description="ANK" evidence="3">
    <location>
        <begin position="898"/>
        <end position="930"/>
    </location>
</feature>
<dbReference type="InterPro" id="IPR036770">
    <property type="entry name" value="Ankyrin_rpt-contain_sf"/>
</dbReference>
<sequence>MPDQRLAVTGQAAMPWLAAAAGVLALLATGFGGWTAALGGAMGSGLLASAWPLRGNPADRAPRVVTSHVLVWVVAVAIGAVLAAWPLRALMASGSLPAALGLGLAAAIGVVLAWRLWPLWTSDAGDARFAFAHALAERDPARRWAWNGLRPAVAVACVIALILVLAWPGVVNGPVRWAFAVLLAALLPLLRFSARIQKVVSEIQAKPPAPAPAPARNAEPVSLDALPELHLEDEAAADAVVDLPATTGSDELDRELHAAARSGRVERALALLDAGARADAVPDADARDQRRLPILAAVLPDLRLLRALIAQGVSLDADASGITPLLAATRDSWHGRPDAVAMLLANGADVRATDAQGNTPLHHAARSTDPGVAALLLDAQAQVDVGNDIGQTPLAMACAAGNWRLAKFLLERGASVAPANAQAPLLFAATATDDDPAGVQLLLRHRAQLDAVDDEGRSALHLAAQAGHSAIVQTLLDSGAGVDAGDATQTTALMLAAQGGHRDAIDALLEARADVVARNNAGHDALRHAVEGEIADADVVAALLAAGARADAVDNAGIDTLARATQLGRWSVMPALDPAFVPPPPATTEGDVAADETTLDRPPYAVVSDALRDGDNATLERFASLLDRDEFTRMLAELAPASPQVIPWLLARGADVDAMREGHSVLGQLLRLAPADAIAAQALDVLWLRGASPAGAGVFASHLQAMRAHPSEHGESFALRLLERGADPFGNDGAGDPPLHHAIRLHWSQLTQRLLDLGVDPCTVGASGLSALHVATACGDANTVRALVAIGGKPDARAPDGQTALGVALANGRKDLADWLDWRGWPLPGRALRAGDLPAAAITGDGDAVRRLLDLGFPVDALDGQGCSALLRAAGGGHVAAVEQLVAHGANAGLSASTGATPLSAAVSMRHAAVVDRLLAAGADLGQRLPGEVTVLMLASALGLPEMVTRLLRAGADVAAADPQGLAPIHCAALYGFTARDRSRLVALFDTLLLAGADANTRAEAGVTPLLLLLGARAEPGTACDETVILAGLDHLLDEGVELDAQDPRGFAPLHIAALHGLMSVAQRLRDSGAPLGQRDRLNRTPRDIALMRGFVDVAAELAEQAAAPSGADASMARMLRPQDRPY</sequence>
<proteinExistence type="predicted"/>
<feature type="repeat" description="ANK" evidence="3">
    <location>
        <begin position="389"/>
        <end position="421"/>
    </location>
</feature>